<evidence type="ECO:0000313" key="10">
    <source>
        <dbReference type="Proteomes" id="UP000027581"/>
    </source>
</evidence>
<dbReference type="GO" id="GO:0052905">
    <property type="term" value="F:tRNA (guanosine(9)-N1)-methyltransferase activity"/>
    <property type="evidence" value="ECO:0007669"/>
    <property type="project" value="UniProtKB-EC"/>
</dbReference>
<comment type="catalytic activity">
    <reaction evidence="5">
        <text>guanosine(9) in tRNA + S-adenosyl-L-methionine = N(1)-methylguanosine(9) in tRNA + S-adenosyl-L-homocysteine + H(+)</text>
        <dbReference type="Rhea" id="RHEA:43156"/>
        <dbReference type="Rhea" id="RHEA-COMP:10367"/>
        <dbReference type="Rhea" id="RHEA-COMP:10368"/>
        <dbReference type="ChEBI" id="CHEBI:15378"/>
        <dbReference type="ChEBI" id="CHEBI:57856"/>
        <dbReference type="ChEBI" id="CHEBI:59789"/>
        <dbReference type="ChEBI" id="CHEBI:73542"/>
        <dbReference type="ChEBI" id="CHEBI:74269"/>
        <dbReference type="EC" id="2.1.1.221"/>
    </reaction>
</comment>
<proteinExistence type="predicted"/>
<dbReference type="PANTHER" id="PTHR13563">
    <property type="entry name" value="TRNA (GUANINE-9-) METHYLTRANSFERASE"/>
    <property type="match status" value="1"/>
</dbReference>
<dbReference type="CDD" id="cd18089">
    <property type="entry name" value="SPOUT_Trm10-like"/>
    <property type="match status" value="1"/>
</dbReference>
<dbReference type="VEuPathDB" id="PlasmoDB:PRCDC_1117500"/>
<evidence type="ECO:0000256" key="5">
    <source>
        <dbReference type="ARBA" id="ARBA00048434"/>
    </source>
</evidence>
<evidence type="ECO:0000256" key="4">
    <source>
        <dbReference type="ARBA" id="ARBA00022691"/>
    </source>
</evidence>
<dbReference type="PANTHER" id="PTHR13563:SF13">
    <property type="entry name" value="TRNA METHYLTRANSFERASE 10 HOMOLOG A"/>
    <property type="match status" value="1"/>
</dbReference>
<dbReference type="InterPro" id="IPR007356">
    <property type="entry name" value="tRNA_m1G_MeTrfase_euk"/>
</dbReference>
<protein>
    <recommendedName>
        <fullName evidence="1">tRNA (guanine(9)-N(1))-methyltransferase</fullName>
        <ecNumber evidence="1">2.1.1.221</ecNumber>
    </recommendedName>
</protein>
<evidence type="ECO:0000256" key="2">
    <source>
        <dbReference type="ARBA" id="ARBA00022603"/>
    </source>
</evidence>
<dbReference type="PROSITE" id="PS51675">
    <property type="entry name" value="SAM_MT_TRM10"/>
    <property type="match status" value="1"/>
</dbReference>
<dbReference type="EMBL" id="HG810772">
    <property type="protein sequence ID" value="CDO64994.1"/>
    <property type="molecule type" value="Genomic_DNA"/>
</dbReference>
<dbReference type="PIRSF" id="PIRSF016323">
    <property type="entry name" value="tRNA_m1G_mtfrase_met"/>
    <property type="match status" value="1"/>
</dbReference>
<dbReference type="Gene3D" id="3.40.1280.30">
    <property type="match status" value="1"/>
</dbReference>
<feature type="active site" description="Proton acceptor" evidence="6">
    <location>
        <position position="221"/>
    </location>
</feature>
<dbReference type="FunFam" id="3.40.1280.30:FF:000008">
    <property type="entry name" value="tRNA m(1)G methyltransferase, putative"/>
    <property type="match status" value="1"/>
</dbReference>
<dbReference type="AlphaFoldDB" id="A0A060RZG2"/>
<accession>A0A060RZG2</accession>
<dbReference type="InterPro" id="IPR028564">
    <property type="entry name" value="MT_TRM10-typ"/>
</dbReference>
<feature type="compositionally biased region" description="Basic residues" evidence="7">
    <location>
        <begin position="29"/>
        <end position="66"/>
    </location>
</feature>
<dbReference type="GO" id="GO:0002939">
    <property type="term" value="P:tRNA N1-guanine methylation"/>
    <property type="evidence" value="ECO:0007669"/>
    <property type="project" value="TreeGrafter"/>
</dbReference>
<dbReference type="GO" id="GO:0000049">
    <property type="term" value="F:tRNA binding"/>
    <property type="evidence" value="ECO:0007669"/>
    <property type="project" value="TreeGrafter"/>
</dbReference>
<keyword evidence="10" id="KW-1185">Reference proteome</keyword>
<dbReference type="VEuPathDB" id="PlasmoDB:PRG01_1116300"/>
<sequence length="324" mass="38988">MNQEEEHEAQEFLGNFINVIDPSDINKNRRDKKKKTKKEKKKEKREHLKEKRKKKRPEEKKRKKEKKREALLKILNNLNEEEKIAFLKERKLSEIKKKEEKKQFLIKSYNEGYKICFNCSFQNLMEEKEISSLAKQIFLSYHYMLKKKVPVQFHFTHMNDNDDISSTLKRYSFDKWMVHIHKDDYWNIFNKDKIVVLSPDASEELEEIKKDEVYIISALVDRSVSKNLSFYQASLHGLKTRKLPLEKYIKKKKSNVLNVNTVVEILIHYIKTPNWLKVFETCIPQKKVMCFFYDSSSSVNEDERIIKVDNEICINEKKDIQVHF</sequence>
<evidence type="ECO:0000256" key="1">
    <source>
        <dbReference type="ARBA" id="ARBA00012797"/>
    </source>
</evidence>
<keyword evidence="4" id="KW-0949">S-adenosyl-L-methionine</keyword>
<dbReference type="InterPro" id="IPR038459">
    <property type="entry name" value="MT_TRM10-typ_sf"/>
</dbReference>
<evidence type="ECO:0000256" key="6">
    <source>
        <dbReference type="PIRSR" id="PIRSR016323-1"/>
    </source>
</evidence>
<dbReference type="Proteomes" id="UP000027581">
    <property type="component" value="Unassembled WGS sequence"/>
</dbReference>
<dbReference type="EC" id="2.1.1.221" evidence="1"/>
<name>A0A060RZG2_PLARE</name>
<evidence type="ECO:0000313" key="9">
    <source>
        <dbReference type="EMBL" id="CDO64994.1"/>
    </source>
</evidence>
<feature type="domain" description="SAM-dependent MTase TRM10-type" evidence="8">
    <location>
        <begin position="101"/>
        <end position="290"/>
    </location>
</feature>
<gene>
    <name evidence="9" type="ORF">PRCDC_1117500</name>
</gene>
<evidence type="ECO:0000256" key="3">
    <source>
        <dbReference type="ARBA" id="ARBA00022679"/>
    </source>
</evidence>
<organism evidence="9 10">
    <name type="scientific">Plasmodium reichenowi</name>
    <dbReference type="NCBI Taxonomy" id="5854"/>
    <lineage>
        <taxon>Eukaryota</taxon>
        <taxon>Sar</taxon>
        <taxon>Alveolata</taxon>
        <taxon>Apicomplexa</taxon>
        <taxon>Aconoidasida</taxon>
        <taxon>Haemosporida</taxon>
        <taxon>Plasmodiidae</taxon>
        <taxon>Plasmodium</taxon>
        <taxon>Plasmodium (Laverania)</taxon>
    </lineage>
</organism>
<evidence type="ECO:0000259" key="8">
    <source>
        <dbReference type="PROSITE" id="PS51675"/>
    </source>
</evidence>
<dbReference type="GO" id="GO:0005634">
    <property type="term" value="C:nucleus"/>
    <property type="evidence" value="ECO:0007669"/>
    <property type="project" value="TreeGrafter"/>
</dbReference>
<evidence type="ECO:0000256" key="7">
    <source>
        <dbReference type="SAM" id="MobiDB-lite"/>
    </source>
</evidence>
<feature type="region of interest" description="Disordered" evidence="7">
    <location>
        <begin position="21"/>
        <end position="66"/>
    </location>
</feature>
<keyword evidence="2 9" id="KW-0489">Methyltransferase</keyword>
<dbReference type="PhylomeDB" id="A0A060RZG2"/>
<keyword evidence="3 9" id="KW-0808">Transferase</keyword>
<reference evidence="9" key="2">
    <citation type="submission" date="2014-05" db="EMBL/GenBank/DDBJ databases">
        <title>The genome sequences of chimpanzee malaria parasites reveal the path to human adaptation.</title>
        <authorList>
            <person name="Otto T.D."/>
            <person name="Rayner J.C."/>
            <person name="Boehme U."/>
            <person name="Pain A."/>
            <person name="Spottiswoode N."/>
            <person name="Sanders M."/>
            <person name="Quail M."/>
            <person name="Ollomo B."/>
            <person name="Renaud F."/>
            <person name="Thomas A.W."/>
            <person name="Prugnolle F."/>
            <person name="Conway D.J."/>
            <person name="Newbold C."/>
            <person name="Berriman M."/>
        </authorList>
    </citation>
    <scope>NUCLEOTIDE SEQUENCE [LARGE SCALE GENOMIC DNA]</scope>
    <source>
        <strain evidence="9">CDC</strain>
    </source>
</reference>
<reference evidence="9" key="1">
    <citation type="submission" date="2014-01" db="EMBL/GenBank/DDBJ databases">
        <authorList>
            <person name="Aslett M."/>
        </authorList>
    </citation>
    <scope>NUCLEOTIDE SEQUENCE</scope>
    <source>
        <strain evidence="9">CDC</strain>
    </source>
</reference>
<dbReference type="InterPro" id="IPR016653">
    <property type="entry name" value="TRM10/TRM10A"/>
</dbReference>